<dbReference type="GO" id="GO:0008654">
    <property type="term" value="P:phospholipid biosynthetic process"/>
    <property type="evidence" value="ECO:0007669"/>
    <property type="project" value="UniProtKB-KW"/>
</dbReference>
<keyword evidence="8" id="KW-0594">Phospholipid biosynthesis</keyword>
<evidence type="ECO:0000256" key="9">
    <source>
        <dbReference type="SAM" id="MobiDB-lite"/>
    </source>
</evidence>
<dbReference type="InterPro" id="IPR019388">
    <property type="entry name" value="FIT"/>
</dbReference>
<evidence type="ECO:0000256" key="5">
    <source>
        <dbReference type="ARBA" id="ARBA00022989"/>
    </source>
</evidence>
<dbReference type="GO" id="GO:0010945">
    <property type="term" value="F:coenzyme A diphosphatase activity"/>
    <property type="evidence" value="ECO:0007669"/>
    <property type="project" value="InterPro"/>
</dbReference>
<dbReference type="HAMAP" id="MF_03231">
    <property type="entry name" value="SCS3"/>
    <property type="match status" value="1"/>
</dbReference>
<gene>
    <name evidence="8" type="primary">SCS3</name>
    <name evidence="8" type="synonym">FIT2B</name>
    <name evidence="11" type="ORF">PECM_007585</name>
</gene>
<dbReference type="EMBL" id="WIWV01000007">
    <property type="protein sequence ID" value="KAF7719285.1"/>
    <property type="molecule type" value="Genomic_DNA"/>
</dbReference>
<dbReference type="PANTHER" id="PTHR23129">
    <property type="entry name" value="ACYL-COENZYME A DIPHOSPHATASE FITM2"/>
    <property type="match status" value="1"/>
</dbReference>
<dbReference type="GO" id="GO:0140042">
    <property type="term" value="P:lipid droplet formation"/>
    <property type="evidence" value="ECO:0007669"/>
    <property type="project" value="UniProtKB-UniRule"/>
</dbReference>
<protein>
    <recommendedName>
        <fullName evidence="8">Acyl-coenzyme A diphosphatase SCS3</fullName>
        <ecNumber evidence="8">3.6.1.-</ecNumber>
    </recommendedName>
    <alternativeName>
        <fullName evidence="8">FIT family protein SCS3</fullName>
    </alternativeName>
</protein>
<evidence type="ECO:0000256" key="3">
    <source>
        <dbReference type="ARBA" id="ARBA00022801"/>
    </source>
</evidence>
<dbReference type="Pfam" id="PF10261">
    <property type="entry name" value="FIT"/>
    <property type="match status" value="1"/>
</dbReference>
<sequence>MAVSNHPAPSPTALLIYPATLLLGSLFSVISPVAHATRKLTSHLPQPSSPLAPSIAADLHLAESPVNYFARKNNIFNIYFVKIGWLWTTAAFASILFFQPAYRVSSSSSPAQQQIRTRRVMQACLRYAIATTIWYLMTQWFFGPAIIDRSFIFTGGKCEELIDRASRVDSDDSPSAQLDLFSAAACKAAGGAWKGGHDISGHVFMLVLATASLAYEAVGVKAFSAPSVSRANGEASRERKTSDAAVPGTTGDQDGDGLARKFSLRLVWGVIILGWWMLFMTAIWFHTWLEKWSGLAIALSAIYALYIMPRRLPAWREIVGVPGL</sequence>
<comment type="catalytic activity">
    <reaction evidence="8">
        <text>(5Z,8Z,11Z,14Z)-eicosatetraenoyl-CoA + H2O = S-(5Z,8Z,11Z,14Z-eicosatetraenoyl)-4'-phosphopantetheine + adenosine 3',5'-bisphosphate + 2 H(+)</text>
        <dbReference type="Rhea" id="RHEA:65568"/>
        <dbReference type="ChEBI" id="CHEBI:15377"/>
        <dbReference type="ChEBI" id="CHEBI:15378"/>
        <dbReference type="ChEBI" id="CHEBI:57368"/>
        <dbReference type="ChEBI" id="CHEBI:58343"/>
        <dbReference type="ChEBI" id="CHEBI:156554"/>
    </reaction>
</comment>
<keyword evidence="8" id="KW-0444">Lipid biosynthesis</keyword>
<keyword evidence="6" id="KW-0443">Lipid metabolism</keyword>
<name>A0A8J8WM40_9EURO</name>
<dbReference type="Proteomes" id="UP000631181">
    <property type="component" value="Unassembled WGS sequence"/>
</dbReference>
<evidence type="ECO:0000256" key="4">
    <source>
        <dbReference type="ARBA" id="ARBA00022824"/>
    </source>
</evidence>
<evidence type="ECO:0000256" key="2">
    <source>
        <dbReference type="ARBA" id="ARBA00022692"/>
    </source>
</evidence>
<dbReference type="OrthoDB" id="5579088at2759"/>
<keyword evidence="2 8" id="KW-0812">Transmembrane</keyword>
<evidence type="ECO:0000256" key="10">
    <source>
        <dbReference type="SAM" id="Phobius"/>
    </source>
</evidence>
<dbReference type="PANTHER" id="PTHR23129:SF0">
    <property type="entry name" value="ACYL-COENZYME A DIPHOSPHATASE FITM2"/>
    <property type="match status" value="1"/>
</dbReference>
<dbReference type="EC" id="3.6.1.-" evidence="8"/>
<dbReference type="AlphaFoldDB" id="A0A8J8WM40"/>
<evidence type="ECO:0000256" key="7">
    <source>
        <dbReference type="ARBA" id="ARBA00023136"/>
    </source>
</evidence>
<dbReference type="GO" id="GO:0005789">
    <property type="term" value="C:endoplasmic reticulum membrane"/>
    <property type="evidence" value="ECO:0007669"/>
    <property type="project" value="UniProtKB-SubCell"/>
</dbReference>
<keyword evidence="7 8" id="KW-0472">Membrane</keyword>
<evidence type="ECO:0000313" key="12">
    <source>
        <dbReference type="Proteomes" id="UP000631181"/>
    </source>
</evidence>
<feature type="transmembrane region" description="Helical" evidence="10">
    <location>
        <begin position="266"/>
        <end position="286"/>
    </location>
</feature>
<keyword evidence="5 8" id="KW-1133">Transmembrane helix</keyword>
<feature type="active site" evidence="8">
    <location>
        <position position="286"/>
    </location>
</feature>
<dbReference type="InterPro" id="IPR046400">
    <property type="entry name" value="SCS3"/>
</dbReference>
<keyword evidence="3 8" id="KW-0378">Hydrolase</keyword>
<evidence type="ECO:0000313" key="11">
    <source>
        <dbReference type="EMBL" id="KAF7719285.1"/>
    </source>
</evidence>
<feature type="active site" evidence="8">
    <location>
        <position position="202"/>
    </location>
</feature>
<feature type="transmembrane region" description="Helical" evidence="10">
    <location>
        <begin position="123"/>
        <end position="142"/>
    </location>
</feature>
<comment type="function">
    <text evidence="8">Fatty acyl-coenzyme A (CoA) diphosphatase that hydrolyzes fatty acyl-CoA to yield acyl-4'-phosphopantetheine and adenosine 3',5'-bisphosphate. Preferentially hydrolyzes unsaturated long-chain acyl-CoA substrates in the endoplasmic reticulum (ER) lumen. This catalytic activity is required for maintaining ER structure and for lipid droplets (LDs) biogenesis, which are lipid storage organelles involved in maintaining lipid and energy homeostasis. May directly bind to diacylglycerol (DAGs) and triacylglycerol, which is also important for LD biogenesis. May support directional budding of nacent LDs from the ER into the cytosol by reducing DAG levels at sites of LD formation. May play a role in the regulation of cell morphology and cytoskeletal organization. Involved in phospholipid biosynthesis.</text>
</comment>
<keyword evidence="4 8" id="KW-0256">Endoplasmic reticulum</keyword>
<comment type="catalytic activity">
    <reaction evidence="8">
        <text>(9Z)-octadecenoyl-CoA + H2O = S-(9Z-octadecenoyl)-4'-phosphopantetheine + adenosine 3',5'-bisphosphate + 2 H(+)</text>
        <dbReference type="Rhea" id="RHEA:65564"/>
        <dbReference type="ChEBI" id="CHEBI:15377"/>
        <dbReference type="ChEBI" id="CHEBI:15378"/>
        <dbReference type="ChEBI" id="CHEBI:57387"/>
        <dbReference type="ChEBI" id="CHEBI:58343"/>
        <dbReference type="ChEBI" id="CHEBI:156553"/>
    </reaction>
</comment>
<reference evidence="11" key="1">
    <citation type="journal article" date="2020" name="Front. Microbiol.">
        <title>Gene regulatory networks of Penicillium echinulatum 2HH and Penicillium oxalicum 114-2 inferred by a computational biology approach.</title>
        <authorList>
            <person name="Lenz A.R."/>
            <person name="Galan-Vasquez E."/>
            <person name="Balbinot E."/>
            <person name="De Abreu F.P."/>
            <person name="De Oliveira N.S."/>
            <person name="Da Rosa L.O."/>
            <person name="De Avila E Silva S."/>
            <person name="Camassola M."/>
            <person name="Dillon A.J.P."/>
            <person name="Perez-Rueda E."/>
        </authorList>
    </citation>
    <scope>NUCLEOTIDE SEQUENCE</scope>
    <source>
        <strain evidence="11">S1M29</strain>
    </source>
</reference>
<feature type="transmembrane region" description="Helical" evidence="10">
    <location>
        <begin position="292"/>
        <end position="308"/>
    </location>
</feature>
<evidence type="ECO:0000256" key="8">
    <source>
        <dbReference type="HAMAP-Rule" id="MF_03231"/>
    </source>
</evidence>
<keyword evidence="12" id="KW-1185">Reference proteome</keyword>
<evidence type="ECO:0000256" key="1">
    <source>
        <dbReference type="ARBA" id="ARBA00004477"/>
    </source>
</evidence>
<proteinExistence type="inferred from homology"/>
<comment type="catalytic activity">
    <reaction evidence="8">
        <text>hexadecanoyl-CoA + H2O = S-hexadecanoyl-4'-phosphopantetheine + adenosine 3',5'-bisphosphate + 2 H(+)</text>
        <dbReference type="Rhea" id="RHEA:50032"/>
        <dbReference type="ChEBI" id="CHEBI:15377"/>
        <dbReference type="ChEBI" id="CHEBI:15378"/>
        <dbReference type="ChEBI" id="CHEBI:57379"/>
        <dbReference type="ChEBI" id="CHEBI:58343"/>
        <dbReference type="ChEBI" id="CHEBI:132018"/>
    </reaction>
</comment>
<comment type="similarity">
    <text evidence="8">Belongs to the FIT family. Fungal FIT2B/SCS3 subfamily.</text>
</comment>
<keyword evidence="8" id="KW-1208">Phospholipid metabolism</keyword>
<accession>A0A8J8WM40</accession>
<feature type="region of interest" description="Disordered" evidence="9">
    <location>
        <begin position="233"/>
        <end position="252"/>
    </location>
</feature>
<evidence type="ECO:0000256" key="6">
    <source>
        <dbReference type="ARBA" id="ARBA00023098"/>
    </source>
</evidence>
<comment type="caution">
    <text evidence="11">The sequence shown here is derived from an EMBL/GenBank/DDBJ whole genome shotgun (WGS) entry which is preliminary data.</text>
</comment>
<comment type="subcellular location">
    <subcellularLocation>
        <location evidence="1 8">Endoplasmic reticulum membrane</location>
        <topology evidence="1 8">Multi-pass membrane protein</topology>
    </subcellularLocation>
</comment>
<organism evidence="11 12">
    <name type="scientific">Penicillium ucsense</name>
    <dbReference type="NCBI Taxonomy" id="2839758"/>
    <lineage>
        <taxon>Eukaryota</taxon>
        <taxon>Fungi</taxon>
        <taxon>Dikarya</taxon>
        <taxon>Ascomycota</taxon>
        <taxon>Pezizomycotina</taxon>
        <taxon>Eurotiomycetes</taxon>
        <taxon>Eurotiomycetidae</taxon>
        <taxon>Eurotiales</taxon>
        <taxon>Aspergillaceae</taxon>
        <taxon>Penicillium</taxon>
    </lineage>
</organism>
<feature type="transmembrane region" description="Helical" evidence="10">
    <location>
        <begin position="199"/>
        <end position="220"/>
    </location>
</feature>
<comment type="catalytic activity">
    <reaction evidence="8">
        <text>an acyl-CoA + H2O = an acyl-4'-phosphopantetheine + adenosine 3',5'-bisphosphate + 2 H(+)</text>
        <dbReference type="Rhea" id="RHEA:50044"/>
        <dbReference type="ChEBI" id="CHEBI:15377"/>
        <dbReference type="ChEBI" id="CHEBI:15378"/>
        <dbReference type="ChEBI" id="CHEBI:58342"/>
        <dbReference type="ChEBI" id="CHEBI:58343"/>
        <dbReference type="ChEBI" id="CHEBI:132023"/>
    </reaction>
</comment>
<feature type="transmembrane region" description="Helical" evidence="10">
    <location>
        <begin position="83"/>
        <end position="102"/>
    </location>
</feature>